<dbReference type="OrthoDB" id="1099022at2"/>
<keyword evidence="1" id="KW-0732">Signal</keyword>
<dbReference type="AlphaFoldDB" id="A0A6N8L315"/>
<protein>
    <submittedName>
        <fullName evidence="2">DUF4838 domain-containing protein</fullName>
    </submittedName>
</protein>
<organism evidence="2 3">
    <name type="scientific">Sphingobacterium humi</name>
    <dbReference type="NCBI Taxonomy" id="1796905"/>
    <lineage>
        <taxon>Bacteria</taxon>
        <taxon>Pseudomonadati</taxon>
        <taxon>Bacteroidota</taxon>
        <taxon>Sphingobacteriia</taxon>
        <taxon>Sphingobacteriales</taxon>
        <taxon>Sphingobacteriaceae</taxon>
        <taxon>Sphingobacterium</taxon>
    </lineage>
</organism>
<feature type="signal peptide" evidence="1">
    <location>
        <begin position="1"/>
        <end position="19"/>
    </location>
</feature>
<dbReference type="Proteomes" id="UP000435036">
    <property type="component" value="Unassembled WGS sequence"/>
</dbReference>
<keyword evidence="3" id="KW-1185">Reference proteome</keyword>
<reference evidence="2 3" key="1">
    <citation type="submission" date="2019-12" db="EMBL/GenBank/DDBJ databases">
        <authorList>
            <person name="Dong K."/>
        </authorList>
    </citation>
    <scope>NUCLEOTIDE SEQUENCE [LARGE SCALE GENOMIC DNA]</scope>
    <source>
        <strain evidence="2 3">JCM 31225</strain>
    </source>
</reference>
<comment type="caution">
    <text evidence="2">The sequence shown here is derived from an EMBL/GenBank/DDBJ whole genome shotgun (WGS) entry which is preliminary data.</text>
</comment>
<dbReference type="EMBL" id="WSQA01000022">
    <property type="protein sequence ID" value="MVZ64135.1"/>
    <property type="molecule type" value="Genomic_DNA"/>
</dbReference>
<name>A0A6N8L315_9SPHI</name>
<dbReference type="InterPro" id="IPR032287">
    <property type="entry name" value="DUF4838"/>
</dbReference>
<evidence type="ECO:0000313" key="3">
    <source>
        <dbReference type="Proteomes" id="UP000435036"/>
    </source>
</evidence>
<sequence length="707" mass="81372">MLSFNILLLHLLIMVSACHSEFVDLKAKGYVITAEEDAASEQWRDYLYNQLSKRSADKEIIINGTLGDEIPEGYKQIHLEVAADLPHSYCIKHTKDIIHLRVQRKDISIWMSYQLIERISQEVKSILADDLPPAYVEFKDQCRSFDFNYREPHYQPNTDPDYAAVIGTQNLDQEWPIWGHNLHKILVENDSIWAHSHGKLTKEQYCFSSDNLYQQIKTHIQEHYTEEGEDSLKFMIAPNDNKIACTCNRCQDLGNTEGNAASAVVYLLNKLAKDFPQHQFYTLVYHSVNKPSKYSLAPNAGIFFSSINLPKTAQLDGNPKYKEFQKQLQAWRLKTNRIYLWDYASNFDDYLTPIPTLSIFQEQLKHFKNAGIEGVFINASGYDYSSFDDLKTYVSSALLIQQDLSLEKLIHAYFAKFYPKSQQLLSAYYLSLEKDFLAKKKPYSLYLGFDDVERSYFKSVNFLKLCQELTALAPTASKEEQERLNKLLGGFTYTQLQIAYTRGLQASGAFENRNNQVKVKPATLSLVNKLDQALNDGILEVYKETDGAISQYIEQWRNYDGLNQAVNTLKKEHILKLIDSKGDHYPTAILADGILGFPSDFHQGWLTSNQDLFISFAAHAFEKKKSMEIRFLLNEKHAYTAPARLELWQNNKIMATIKQDGMTLQPDYATFRINLSNINPQLPCELKVFRINQQPARLGIDEIQVFP</sequence>
<evidence type="ECO:0000256" key="1">
    <source>
        <dbReference type="SAM" id="SignalP"/>
    </source>
</evidence>
<gene>
    <name evidence="2" type="ORF">GQF63_19095</name>
</gene>
<dbReference type="PANTHER" id="PTHR47406">
    <property type="entry name" value="COAGULATION FACTOR 5/8 TYPE, C-TERMINAL"/>
    <property type="match status" value="1"/>
</dbReference>
<accession>A0A6N8L315</accession>
<dbReference type="PANTHER" id="PTHR47406:SF2">
    <property type="entry name" value="ALPHA GLUCURONIDASE N-TERMINAL DOMAIN-CONTAINING PROTEIN"/>
    <property type="match status" value="1"/>
</dbReference>
<feature type="chain" id="PRO_5026738968" evidence="1">
    <location>
        <begin position="20"/>
        <end position="707"/>
    </location>
</feature>
<evidence type="ECO:0000313" key="2">
    <source>
        <dbReference type="EMBL" id="MVZ64135.1"/>
    </source>
</evidence>
<dbReference type="Pfam" id="PF16126">
    <property type="entry name" value="DUF4838"/>
    <property type="match status" value="1"/>
</dbReference>
<dbReference type="RefSeq" id="WP_160370851.1">
    <property type="nucleotide sequence ID" value="NZ_WSQA01000022.1"/>
</dbReference>
<proteinExistence type="predicted"/>